<dbReference type="Proteomes" id="UP001139366">
    <property type="component" value="Unassembled WGS sequence"/>
</dbReference>
<dbReference type="EMBL" id="JAINUY010000001">
    <property type="protein sequence ID" value="MBZ4033467.1"/>
    <property type="molecule type" value="Genomic_DNA"/>
</dbReference>
<sequence>MKSTLDQIEDIKRNGYSLDFATVFNHAFENYKKIAIYSGLIILVFTVIAVMVYMGIMITYFGVESLKEDYLKELNNQKFSAVELLIQTIGFSALAALIAPFSAGFLKMADSADKDVEFNVSTMFTYYKGKHFAQLFIAAIIPAIIGNALSNLVRSLDIPYENVVAFAIPYIVSYFVYFAAPLIIFGNLTGLDALKSSIAVVTKNPLAILAFFLTGFLGALVGLVGCCVGVIFTVVFNSSMQYATYFAIFGIDEEEEDSIDSIGKYNVD</sequence>
<feature type="transmembrane region" description="Helical" evidence="1">
    <location>
        <begin position="164"/>
        <end position="186"/>
    </location>
</feature>
<keyword evidence="1" id="KW-0472">Membrane</keyword>
<feature type="transmembrane region" description="Helical" evidence="1">
    <location>
        <begin position="132"/>
        <end position="152"/>
    </location>
</feature>
<dbReference type="AlphaFoldDB" id="A0A9X1H7D5"/>
<evidence type="ECO:0000256" key="1">
    <source>
        <dbReference type="SAM" id="Phobius"/>
    </source>
</evidence>
<name>A0A9X1H7D5_9FLAO</name>
<protein>
    <recommendedName>
        <fullName evidence="4">Beta-carotene 15,15'-monooxygenase</fullName>
    </recommendedName>
</protein>
<keyword evidence="3" id="KW-1185">Reference proteome</keyword>
<keyword evidence="1" id="KW-0812">Transmembrane</keyword>
<gene>
    <name evidence="2" type="ORF">K6T82_01730</name>
</gene>
<feature type="transmembrane region" description="Helical" evidence="1">
    <location>
        <begin position="84"/>
        <end position="106"/>
    </location>
</feature>
<evidence type="ECO:0000313" key="2">
    <source>
        <dbReference type="EMBL" id="MBZ4033467.1"/>
    </source>
</evidence>
<feature type="transmembrane region" description="Helical" evidence="1">
    <location>
        <begin position="34"/>
        <end position="63"/>
    </location>
</feature>
<evidence type="ECO:0008006" key="4">
    <source>
        <dbReference type="Google" id="ProtNLM"/>
    </source>
</evidence>
<dbReference type="RefSeq" id="WP_223704290.1">
    <property type="nucleotide sequence ID" value="NZ_JAINUY010000001.1"/>
</dbReference>
<feature type="transmembrane region" description="Helical" evidence="1">
    <location>
        <begin position="206"/>
        <end position="236"/>
    </location>
</feature>
<organism evidence="2 3">
    <name type="scientific">Flavobacterium potami</name>
    <dbReference type="NCBI Taxonomy" id="2872310"/>
    <lineage>
        <taxon>Bacteria</taxon>
        <taxon>Pseudomonadati</taxon>
        <taxon>Bacteroidota</taxon>
        <taxon>Flavobacteriia</taxon>
        <taxon>Flavobacteriales</taxon>
        <taxon>Flavobacteriaceae</taxon>
        <taxon>Flavobacterium</taxon>
    </lineage>
</organism>
<reference evidence="2 3" key="1">
    <citation type="journal article" date="2023" name="Antonie Van Leeuwenhoek">
        <title>Flavobacterium potami sp. nov., a multi-metal resistance genes harbouring bacterium isolated from shallow river silt.</title>
        <authorList>
            <person name="Li S."/>
            <person name="Mao S."/>
            <person name="Mu W."/>
            <person name="Guo B."/>
            <person name="Li C."/>
            <person name="Zhu Q."/>
            <person name="Hou X."/>
            <person name="Zhao Y."/>
            <person name="Wei S."/>
            <person name="Liu H."/>
            <person name="Liu A."/>
        </authorList>
    </citation>
    <scope>NUCLEOTIDE SEQUENCE [LARGE SCALE GENOMIC DNA]</scope>
    <source>
        <strain evidence="2 3">17A</strain>
    </source>
</reference>
<proteinExistence type="predicted"/>
<evidence type="ECO:0000313" key="3">
    <source>
        <dbReference type="Proteomes" id="UP001139366"/>
    </source>
</evidence>
<accession>A0A9X1H7D5</accession>
<comment type="caution">
    <text evidence="2">The sequence shown here is derived from an EMBL/GenBank/DDBJ whole genome shotgun (WGS) entry which is preliminary data.</text>
</comment>
<keyword evidence="1" id="KW-1133">Transmembrane helix</keyword>